<dbReference type="STRING" id="139420.A0A371DJA8"/>
<dbReference type="PROSITE" id="PS50181">
    <property type="entry name" value="FBOX"/>
    <property type="match status" value="1"/>
</dbReference>
<dbReference type="SMART" id="SM00256">
    <property type="entry name" value="FBOX"/>
    <property type="match status" value="1"/>
</dbReference>
<protein>
    <recommendedName>
        <fullName evidence="1">F-box domain-containing protein</fullName>
    </recommendedName>
</protein>
<gene>
    <name evidence="2" type="ORF">OH76DRAFT_168578</name>
</gene>
<dbReference type="OrthoDB" id="3256413at2759"/>
<dbReference type="EMBL" id="KZ857390">
    <property type="protein sequence ID" value="RDX52578.1"/>
    <property type="molecule type" value="Genomic_DNA"/>
</dbReference>
<dbReference type="CDD" id="cd09917">
    <property type="entry name" value="F-box_SF"/>
    <property type="match status" value="1"/>
</dbReference>
<accession>A0A371DJA8</accession>
<reference evidence="2 3" key="1">
    <citation type="journal article" date="2018" name="Biotechnol. Biofuels">
        <title>Integrative visual omics of the white-rot fungus Polyporus brumalis exposes the biotechnological potential of its oxidative enzymes for delignifying raw plant biomass.</title>
        <authorList>
            <person name="Miyauchi S."/>
            <person name="Rancon A."/>
            <person name="Drula E."/>
            <person name="Hage H."/>
            <person name="Chaduli D."/>
            <person name="Favel A."/>
            <person name="Grisel S."/>
            <person name="Henrissat B."/>
            <person name="Herpoel-Gimbert I."/>
            <person name="Ruiz-Duenas F.J."/>
            <person name="Chevret D."/>
            <person name="Hainaut M."/>
            <person name="Lin J."/>
            <person name="Wang M."/>
            <person name="Pangilinan J."/>
            <person name="Lipzen A."/>
            <person name="Lesage-Meessen L."/>
            <person name="Navarro D."/>
            <person name="Riley R."/>
            <person name="Grigoriev I.V."/>
            <person name="Zhou S."/>
            <person name="Raouche S."/>
            <person name="Rosso M.N."/>
        </authorList>
    </citation>
    <scope>NUCLEOTIDE SEQUENCE [LARGE SCALE GENOMIC DNA]</scope>
    <source>
        <strain evidence="2 3">BRFM 1820</strain>
    </source>
</reference>
<dbReference type="SUPFAM" id="SSF81383">
    <property type="entry name" value="F-box domain"/>
    <property type="match status" value="1"/>
</dbReference>
<proteinExistence type="predicted"/>
<dbReference type="AlphaFoldDB" id="A0A371DJA8"/>
<organism evidence="2 3">
    <name type="scientific">Lentinus brumalis</name>
    <dbReference type="NCBI Taxonomy" id="2498619"/>
    <lineage>
        <taxon>Eukaryota</taxon>
        <taxon>Fungi</taxon>
        <taxon>Dikarya</taxon>
        <taxon>Basidiomycota</taxon>
        <taxon>Agaricomycotina</taxon>
        <taxon>Agaricomycetes</taxon>
        <taxon>Polyporales</taxon>
        <taxon>Polyporaceae</taxon>
        <taxon>Lentinus</taxon>
    </lineage>
</organism>
<evidence type="ECO:0000259" key="1">
    <source>
        <dbReference type="PROSITE" id="PS50181"/>
    </source>
</evidence>
<dbReference type="InterPro" id="IPR001810">
    <property type="entry name" value="F-box_dom"/>
</dbReference>
<dbReference type="InterPro" id="IPR036047">
    <property type="entry name" value="F-box-like_dom_sf"/>
</dbReference>
<feature type="domain" description="F-box" evidence="1">
    <location>
        <begin position="1"/>
        <end position="48"/>
    </location>
</feature>
<dbReference type="Proteomes" id="UP000256964">
    <property type="component" value="Unassembled WGS sequence"/>
</dbReference>
<dbReference type="Pfam" id="PF12937">
    <property type="entry name" value="F-box-like"/>
    <property type="match status" value="1"/>
</dbReference>
<evidence type="ECO:0000313" key="3">
    <source>
        <dbReference type="Proteomes" id="UP000256964"/>
    </source>
</evidence>
<keyword evidence="3" id="KW-1185">Reference proteome</keyword>
<evidence type="ECO:0000313" key="2">
    <source>
        <dbReference type="EMBL" id="RDX52578.1"/>
    </source>
</evidence>
<name>A0A371DJA8_9APHY</name>
<sequence>MELIGLPAELLVSIIANLDVRDILRCREVCVFFKDLIDDDVHAQYKIELALAGMEDGPPSALTPSDRLAILRERQEAWKTLTWKARTEYDMRRGGVWELYGGVLAQADGDSTLVCAQLPSVIRGIEEKVWTIEDVGVKIRDFGMDPAQDLLVAIEHHTEGSEMFSRVHLRSLATGKIHPDAPKTGMLVHQLRPERYSYTIQTSEDFLGLLIQGPEEAACELLIWNWKSGALRIHLCGEFMPSFSFLTSRYILLTTYPDEDPDEEGNFPHTITSRILVLDLDAAPDAPAKLSELDYLCAFHYPMLSNNFTTLAMSLRSDPGPHWRPSPSLKVPFHISRTDRLFVNTIWLTDGHAHIALLSLIPASTFLSALSSLAPGETRRDFEWSEWGPRGSRFVVAPSRHTPVWVCYVYGMTFAMVLRAGSQQVIMTLDFNQLDIQRTLCSEGEAQTTENARLVTETTEFRRAGVFREPVHTSLPYWLRKTRPLGGEGSEGEGHFEAVMISEDSLIMVSSQHHIRKYRVLTF</sequence>
<dbReference type="Gene3D" id="1.20.1280.50">
    <property type="match status" value="1"/>
</dbReference>